<name>A0AAJ0I0I4_9PEZI</name>
<accession>A0AAJ0I0I4</accession>
<dbReference type="Proteomes" id="UP001285908">
    <property type="component" value="Unassembled WGS sequence"/>
</dbReference>
<protein>
    <submittedName>
        <fullName evidence="1">Uncharacterized protein</fullName>
    </submittedName>
</protein>
<evidence type="ECO:0000313" key="2">
    <source>
        <dbReference type="Proteomes" id="UP001285908"/>
    </source>
</evidence>
<keyword evidence="2" id="KW-1185">Reference proteome</keyword>
<proteinExistence type="predicted"/>
<dbReference type="EMBL" id="JAULSX010000009">
    <property type="protein sequence ID" value="KAK3486211.1"/>
    <property type="molecule type" value="Genomic_DNA"/>
</dbReference>
<comment type="caution">
    <text evidence="1">The sequence shown here is derived from an EMBL/GenBank/DDBJ whole genome shotgun (WGS) entry which is preliminary data.</text>
</comment>
<organism evidence="1 2">
    <name type="scientific">Neurospora hispaniola</name>
    <dbReference type="NCBI Taxonomy" id="588809"/>
    <lineage>
        <taxon>Eukaryota</taxon>
        <taxon>Fungi</taxon>
        <taxon>Dikarya</taxon>
        <taxon>Ascomycota</taxon>
        <taxon>Pezizomycotina</taxon>
        <taxon>Sordariomycetes</taxon>
        <taxon>Sordariomycetidae</taxon>
        <taxon>Sordariales</taxon>
        <taxon>Sordariaceae</taxon>
        <taxon>Neurospora</taxon>
    </lineage>
</organism>
<sequence length="107" mass="11779">MQRMTAGLIIYHITINVNRRQRVIKIELSDVAGSDSCQALGLDPAPLLRAASVITGTDAGERRTNQALPVNGHHVTAFLFKMVMIGSDKRRIKELVKCQHGVVAFQL</sequence>
<evidence type="ECO:0000313" key="1">
    <source>
        <dbReference type="EMBL" id="KAK3486211.1"/>
    </source>
</evidence>
<dbReference type="AlphaFoldDB" id="A0AAJ0I0I4"/>
<dbReference type="RefSeq" id="XP_062688974.1">
    <property type="nucleotide sequence ID" value="XM_062839278.1"/>
</dbReference>
<dbReference type="GeneID" id="87876900"/>
<reference evidence="1 2" key="1">
    <citation type="journal article" date="2023" name="Mol. Phylogenet. Evol.">
        <title>Genome-scale phylogeny and comparative genomics of the fungal order Sordariales.</title>
        <authorList>
            <person name="Hensen N."/>
            <person name="Bonometti L."/>
            <person name="Westerberg I."/>
            <person name="Brannstrom I.O."/>
            <person name="Guillou S."/>
            <person name="Cros-Aarteil S."/>
            <person name="Calhoun S."/>
            <person name="Haridas S."/>
            <person name="Kuo A."/>
            <person name="Mondo S."/>
            <person name="Pangilinan J."/>
            <person name="Riley R."/>
            <person name="LaButti K."/>
            <person name="Andreopoulos B."/>
            <person name="Lipzen A."/>
            <person name="Chen C."/>
            <person name="Yan M."/>
            <person name="Daum C."/>
            <person name="Ng V."/>
            <person name="Clum A."/>
            <person name="Steindorff A."/>
            <person name="Ohm R.A."/>
            <person name="Martin F."/>
            <person name="Silar P."/>
            <person name="Natvig D.O."/>
            <person name="Lalanne C."/>
            <person name="Gautier V."/>
            <person name="Ament-Velasquez S.L."/>
            <person name="Kruys A."/>
            <person name="Hutchinson M.I."/>
            <person name="Powell A.J."/>
            <person name="Barry K."/>
            <person name="Miller A.N."/>
            <person name="Grigoriev I.V."/>
            <person name="Debuchy R."/>
            <person name="Gladieux P."/>
            <person name="Hiltunen Thoren M."/>
            <person name="Johannesson H."/>
        </authorList>
    </citation>
    <scope>NUCLEOTIDE SEQUENCE [LARGE SCALE GENOMIC DNA]</scope>
    <source>
        <strain evidence="1 2">FGSC 10403</strain>
    </source>
</reference>
<gene>
    <name evidence="1" type="ORF">B0T23DRAFT_408256</name>
</gene>